<dbReference type="PROSITE" id="PS50995">
    <property type="entry name" value="HTH_MARR_2"/>
    <property type="match status" value="1"/>
</dbReference>
<dbReference type="Proteomes" id="UP000634139">
    <property type="component" value="Unassembled WGS sequence"/>
</dbReference>
<dbReference type="GO" id="GO:0003700">
    <property type="term" value="F:DNA-binding transcription factor activity"/>
    <property type="evidence" value="ECO:0007669"/>
    <property type="project" value="InterPro"/>
</dbReference>
<dbReference type="InterPro" id="IPR036390">
    <property type="entry name" value="WH_DNA-bd_sf"/>
</dbReference>
<keyword evidence="6" id="KW-1185">Reference proteome</keyword>
<dbReference type="RefSeq" id="WP_189538758.1">
    <property type="nucleotide sequence ID" value="NZ_BMZD01000001.1"/>
</dbReference>
<dbReference type="PROSITE" id="PS01117">
    <property type="entry name" value="HTH_MARR_1"/>
    <property type="match status" value="1"/>
</dbReference>
<dbReference type="Pfam" id="PF12802">
    <property type="entry name" value="MarR_2"/>
    <property type="match status" value="1"/>
</dbReference>
<organism evidence="5 6">
    <name type="scientific">Novosphingobium arvoryzae</name>
    <dbReference type="NCBI Taxonomy" id="1256514"/>
    <lineage>
        <taxon>Bacteria</taxon>
        <taxon>Pseudomonadati</taxon>
        <taxon>Pseudomonadota</taxon>
        <taxon>Alphaproteobacteria</taxon>
        <taxon>Sphingomonadales</taxon>
        <taxon>Sphingomonadaceae</taxon>
        <taxon>Novosphingobium</taxon>
    </lineage>
</organism>
<dbReference type="SMART" id="SM00347">
    <property type="entry name" value="HTH_MARR"/>
    <property type="match status" value="1"/>
</dbReference>
<comment type="caution">
    <text evidence="5">The sequence shown here is derived from an EMBL/GenBank/DDBJ whole genome shotgun (WGS) entry which is preliminary data.</text>
</comment>
<dbReference type="InterPro" id="IPR039422">
    <property type="entry name" value="MarR/SlyA-like"/>
</dbReference>
<evidence type="ECO:0000313" key="6">
    <source>
        <dbReference type="Proteomes" id="UP000634139"/>
    </source>
</evidence>
<dbReference type="InterPro" id="IPR036388">
    <property type="entry name" value="WH-like_DNA-bd_sf"/>
</dbReference>
<dbReference type="PANTHER" id="PTHR33164:SF95">
    <property type="entry name" value="TRANSCRIPTIONAL REGULATOR"/>
    <property type="match status" value="1"/>
</dbReference>
<dbReference type="SUPFAM" id="SSF46785">
    <property type="entry name" value="Winged helix' DNA-binding domain"/>
    <property type="match status" value="1"/>
</dbReference>
<sequence>MQALDMAGHLIRRLHQHSTQVYTARTREAGFDITSVQFAALDAIKANPGIDQAGVAALIAYDRPTIGEVINRLVSKGLVERAINDADRRARVLRLTPLGEETFARLLPIVREAQNAILGNLAPDERTAFMALARSAIPAE</sequence>
<evidence type="ECO:0000256" key="2">
    <source>
        <dbReference type="ARBA" id="ARBA00023125"/>
    </source>
</evidence>
<keyword evidence="1" id="KW-0805">Transcription regulation</keyword>
<evidence type="ECO:0000313" key="5">
    <source>
        <dbReference type="EMBL" id="GGZ88609.1"/>
    </source>
</evidence>
<proteinExistence type="predicted"/>
<dbReference type="PRINTS" id="PR00598">
    <property type="entry name" value="HTHMARR"/>
</dbReference>
<evidence type="ECO:0000256" key="3">
    <source>
        <dbReference type="ARBA" id="ARBA00023163"/>
    </source>
</evidence>
<dbReference type="PANTHER" id="PTHR33164">
    <property type="entry name" value="TRANSCRIPTIONAL REGULATOR, MARR FAMILY"/>
    <property type="match status" value="1"/>
</dbReference>
<dbReference type="GO" id="GO:0003677">
    <property type="term" value="F:DNA binding"/>
    <property type="evidence" value="ECO:0007669"/>
    <property type="project" value="UniProtKB-KW"/>
</dbReference>
<accession>A0A918RAP1</accession>
<dbReference type="InterPro" id="IPR023187">
    <property type="entry name" value="Tscrpt_reg_MarR-type_CS"/>
</dbReference>
<name>A0A918RAP1_9SPHN</name>
<dbReference type="Gene3D" id="1.10.10.10">
    <property type="entry name" value="Winged helix-like DNA-binding domain superfamily/Winged helix DNA-binding domain"/>
    <property type="match status" value="1"/>
</dbReference>
<evidence type="ECO:0000256" key="1">
    <source>
        <dbReference type="ARBA" id="ARBA00023015"/>
    </source>
</evidence>
<keyword evidence="2" id="KW-0238">DNA-binding</keyword>
<reference evidence="5" key="1">
    <citation type="journal article" date="2014" name="Int. J. Syst. Evol. Microbiol.">
        <title>Complete genome sequence of Corynebacterium casei LMG S-19264T (=DSM 44701T), isolated from a smear-ripened cheese.</title>
        <authorList>
            <consortium name="US DOE Joint Genome Institute (JGI-PGF)"/>
            <person name="Walter F."/>
            <person name="Albersmeier A."/>
            <person name="Kalinowski J."/>
            <person name="Ruckert C."/>
        </authorList>
    </citation>
    <scope>NUCLEOTIDE SEQUENCE</scope>
    <source>
        <strain evidence="5">KCTC 32422</strain>
    </source>
</reference>
<gene>
    <name evidence="5" type="ORF">GCM10011617_04400</name>
</gene>
<dbReference type="EMBL" id="BMZD01000001">
    <property type="protein sequence ID" value="GGZ88609.1"/>
    <property type="molecule type" value="Genomic_DNA"/>
</dbReference>
<protein>
    <submittedName>
        <fullName evidence="5">Transcriptional regulator</fullName>
    </submittedName>
</protein>
<dbReference type="InterPro" id="IPR000835">
    <property type="entry name" value="HTH_MarR-typ"/>
</dbReference>
<feature type="domain" description="HTH marR-type" evidence="4">
    <location>
        <begin position="7"/>
        <end position="138"/>
    </location>
</feature>
<reference evidence="5" key="2">
    <citation type="submission" date="2020-09" db="EMBL/GenBank/DDBJ databases">
        <authorList>
            <person name="Sun Q."/>
            <person name="Kim S."/>
        </authorList>
    </citation>
    <scope>NUCLEOTIDE SEQUENCE</scope>
    <source>
        <strain evidence="5">KCTC 32422</strain>
    </source>
</reference>
<dbReference type="GO" id="GO:0006950">
    <property type="term" value="P:response to stress"/>
    <property type="evidence" value="ECO:0007669"/>
    <property type="project" value="TreeGrafter"/>
</dbReference>
<evidence type="ECO:0000259" key="4">
    <source>
        <dbReference type="PROSITE" id="PS50995"/>
    </source>
</evidence>
<keyword evidence="3" id="KW-0804">Transcription</keyword>
<dbReference type="AlphaFoldDB" id="A0A918RAP1"/>